<protein>
    <submittedName>
        <fullName evidence="3">PASTA domain-containing protein</fullName>
    </submittedName>
</protein>
<feature type="domain" description="PASTA" evidence="2">
    <location>
        <begin position="250"/>
        <end position="314"/>
    </location>
</feature>
<name>A0AA44DHC6_STRE0</name>
<organism evidence="3 4">
    <name type="scientific">Streptomyces somaliensis (strain ATCC 33201 / DSM 40738 / JCM 12659 / KCTC 9044 / NCTC 11332 / NRRL B-12077 / IP 733)</name>
    <dbReference type="NCBI Taxonomy" id="1134445"/>
    <lineage>
        <taxon>Bacteria</taxon>
        <taxon>Bacillati</taxon>
        <taxon>Actinomycetota</taxon>
        <taxon>Actinomycetes</taxon>
        <taxon>Kitasatosporales</taxon>
        <taxon>Streptomycetaceae</taxon>
        <taxon>Streptomyces</taxon>
    </lineage>
</organism>
<feature type="domain" description="PASTA" evidence="2">
    <location>
        <begin position="47"/>
        <end position="114"/>
    </location>
</feature>
<dbReference type="RefSeq" id="WP_168440869.1">
    <property type="nucleotide sequence ID" value="NZ_JAAXOU010000461.1"/>
</dbReference>
<dbReference type="CDD" id="cd06577">
    <property type="entry name" value="PASTA_pknB"/>
    <property type="match status" value="3"/>
</dbReference>
<dbReference type="Pfam" id="PF03793">
    <property type="entry name" value="PASTA"/>
    <property type="match status" value="4"/>
</dbReference>
<dbReference type="AlphaFoldDB" id="A0AA44DHC6"/>
<dbReference type="EMBL" id="JAAXOU010000461">
    <property type="protein sequence ID" value="NKY16669.1"/>
    <property type="molecule type" value="Genomic_DNA"/>
</dbReference>
<feature type="domain" description="PASTA" evidence="2">
    <location>
        <begin position="115"/>
        <end position="182"/>
    </location>
</feature>
<evidence type="ECO:0000256" key="1">
    <source>
        <dbReference type="SAM" id="Phobius"/>
    </source>
</evidence>
<reference evidence="3 4" key="1">
    <citation type="submission" date="2020-04" db="EMBL/GenBank/DDBJ databases">
        <title>MicrobeNet Type strains.</title>
        <authorList>
            <person name="Nicholson A.C."/>
        </authorList>
    </citation>
    <scope>NUCLEOTIDE SEQUENCE [LARGE SCALE GENOMIC DNA]</scope>
    <source>
        <strain evidence="3 4">DSM 40738</strain>
    </source>
</reference>
<evidence type="ECO:0000259" key="2">
    <source>
        <dbReference type="PROSITE" id="PS51178"/>
    </source>
</evidence>
<keyword evidence="1" id="KW-1133">Transmembrane helix</keyword>
<dbReference type="SUPFAM" id="SSF54184">
    <property type="entry name" value="Penicillin-binding protein 2x (pbp-2x), c-terminal domain"/>
    <property type="match status" value="1"/>
</dbReference>
<sequence length="315" mass="31629">PGPPAGHGPAGRLRVAAALGTRRGLVAALAAVLLVLGTGVWYIGAGQFTRVPATGVLGKTPAQAERRLADEGLDVGSTREEYSGAYERGTVMGTDPAPGERVRGNGSVDLVVSRGPRIVEVPELRGRPLAAAKGLLRRAGLAVGVVTEEFDGGVAKGSVVGSDPPAGTERSPDAAVALVVSKGAPIDVPAVVGRPLAGARAALADAGFRVEVAGERVHSPHPAGSVAAQSLPGGARAAEGDTVTLTLSKGPRPVTVPDVTGEDVEEAVRRLEAAGFEVRVEKAFPYLGDTVEAQSVPGGGTAPEGSGITIRVEGI</sequence>
<feature type="domain" description="PASTA" evidence="2">
    <location>
        <begin position="183"/>
        <end position="249"/>
    </location>
</feature>
<dbReference type="SMART" id="SM00740">
    <property type="entry name" value="PASTA"/>
    <property type="match status" value="4"/>
</dbReference>
<keyword evidence="1" id="KW-0472">Membrane</keyword>
<feature type="transmembrane region" description="Helical" evidence="1">
    <location>
        <begin position="24"/>
        <end position="44"/>
    </location>
</feature>
<dbReference type="Gene3D" id="3.30.10.20">
    <property type="match status" value="4"/>
</dbReference>
<keyword evidence="1" id="KW-0812">Transmembrane</keyword>
<dbReference type="Proteomes" id="UP000570003">
    <property type="component" value="Unassembled WGS sequence"/>
</dbReference>
<evidence type="ECO:0000313" key="3">
    <source>
        <dbReference type="EMBL" id="NKY16669.1"/>
    </source>
</evidence>
<dbReference type="InterPro" id="IPR005543">
    <property type="entry name" value="PASTA_dom"/>
</dbReference>
<accession>A0AA44DHC6</accession>
<keyword evidence="4" id="KW-1185">Reference proteome</keyword>
<dbReference type="PROSITE" id="PS51178">
    <property type="entry name" value="PASTA"/>
    <property type="match status" value="4"/>
</dbReference>
<proteinExistence type="predicted"/>
<comment type="caution">
    <text evidence="3">The sequence shown here is derived from an EMBL/GenBank/DDBJ whole genome shotgun (WGS) entry which is preliminary data.</text>
</comment>
<evidence type="ECO:0000313" key="4">
    <source>
        <dbReference type="Proteomes" id="UP000570003"/>
    </source>
</evidence>
<feature type="non-terminal residue" evidence="3">
    <location>
        <position position="1"/>
    </location>
</feature>
<gene>
    <name evidence="3" type="ORF">HGA06_21910</name>
</gene>